<keyword evidence="2" id="KW-0560">Oxidoreductase</keyword>
<dbReference type="HOGENOM" id="CLU_2285060_0_0_2"/>
<protein>
    <submittedName>
        <fullName evidence="2">Thiol peroxidase, Bcp-type</fullName>
    </submittedName>
</protein>
<name>M1Q1X5_METMZ</name>
<dbReference type="InterPro" id="IPR036249">
    <property type="entry name" value="Thioredoxin-like_sf"/>
</dbReference>
<proteinExistence type="predicted"/>
<gene>
    <name evidence="2" type="ORF">MmTuc01_0872</name>
</gene>
<dbReference type="AlphaFoldDB" id="M1Q1X5"/>
<sequence>MNQGRFHQTFAFRTRKEIRYALKTLKDNGQSCSFIPGTILRVSRDGKESHRKFIEKKELKITLLSDEKAEIHEKYDVMHPKNFRGNEVISTVRTTFLINPR</sequence>
<dbReference type="Gene3D" id="3.40.30.10">
    <property type="entry name" value="Glutaredoxin"/>
    <property type="match status" value="1"/>
</dbReference>
<dbReference type="InterPro" id="IPR000866">
    <property type="entry name" value="AhpC/TSA"/>
</dbReference>
<organism evidence="2 3">
    <name type="scientific">Methanosarcina mazei Tuc01</name>
    <dbReference type="NCBI Taxonomy" id="1236903"/>
    <lineage>
        <taxon>Archaea</taxon>
        <taxon>Methanobacteriati</taxon>
        <taxon>Methanobacteriota</taxon>
        <taxon>Stenosarchaea group</taxon>
        <taxon>Methanomicrobia</taxon>
        <taxon>Methanosarcinales</taxon>
        <taxon>Methanosarcinaceae</taxon>
        <taxon>Methanosarcina</taxon>
    </lineage>
</organism>
<dbReference type="GO" id="GO:0004601">
    <property type="term" value="F:peroxidase activity"/>
    <property type="evidence" value="ECO:0007669"/>
    <property type="project" value="UniProtKB-KW"/>
</dbReference>
<dbReference type="KEGG" id="mmaz:MmTuc01_0872"/>
<dbReference type="Proteomes" id="UP000011718">
    <property type="component" value="Chromosome"/>
</dbReference>
<dbReference type="Pfam" id="PF00578">
    <property type="entry name" value="AhpC-TSA"/>
    <property type="match status" value="1"/>
</dbReference>
<evidence type="ECO:0000313" key="3">
    <source>
        <dbReference type="Proteomes" id="UP000011718"/>
    </source>
</evidence>
<dbReference type="BioCyc" id="MMAZ1236903:G139K-829-MONOMER"/>
<feature type="domain" description="Alkyl hydroperoxide reductase subunit C/ Thiol specific antioxidant" evidence="1">
    <location>
        <begin position="38"/>
        <end position="100"/>
    </location>
</feature>
<keyword evidence="2" id="KW-0575">Peroxidase</keyword>
<dbReference type="SUPFAM" id="SSF52833">
    <property type="entry name" value="Thioredoxin-like"/>
    <property type="match status" value="1"/>
</dbReference>
<evidence type="ECO:0000313" key="2">
    <source>
        <dbReference type="EMBL" id="AGF96275.1"/>
    </source>
</evidence>
<evidence type="ECO:0000259" key="1">
    <source>
        <dbReference type="Pfam" id="PF00578"/>
    </source>
</evidence>
<reference evidence="2 3" key="1">
    <citation type="journal article" date="2013" name="Genome Announc.">
        <title>Complete Genome of a Methanosarcina mazei Strain Isolated from Sediment Samples from an Amazonian Flooded Area.</title>
        <authorList>
            <person name="Assis das Gracas D."/>
            <person name="Thiago Juca Ramos R."/>
            <person name="Vieira Araujo A.C."/>
            <person name="Zahlouth R."/>
            <person name="Ribeiro Carneiro A."/>
            <person name="Souza Lopes T."/>
            <person name="Azevedo Barauna R."/>
            <person name="Azevedo V."/>
            <person name="Cruz Schneider M.P."/>
            <person name="Pellizari V.H."/>
            <person name="Silva A."/>
        </authorList>
    </citation>
    <scope>NUCLEOTIDE SEQUENCE [LARGE SCALE GENOMIC DNA]</scope>
    <source>
        <strain evidence="2 3">Tuc01</strain>
    </source>
</reference>
<accession>M1Q1X5</accession>
<dbReference type="EMBL" id="CP004144">
    <property type="protein sequence ID" value="AGF96275.1"/>
    <property type="molecule type" value="Genomic_DNA"/>
</dbReference>